<evidence type="ECO:0000256" key="2">
    <source>
        <dbReference type="PROSITE-ProRule" id="PRU00703"/>
    </source>
</evidence>
<proteinExistence type="predicted"/>
<evidence type="ECO:0000313" key="5">
    <source>
        <dbReference type="EMBL" id="MCU9849840.1"/>
    </source>
</evidence>
<dbReference type="CDD" id="cd05401">
    <property type="entry name" value="NT_GlnE_GlnD_like"/>
    <property type="match status" value="1"/>
</dbReference>
<dbReference type="InterPro" id="IPR005105">
    <property type="entry name" value="GlnD_Uridyltrans_N"/>
</dbReference>
<dbReference type="Proteomes" id="UP001209535">
    <property type="component" value="Unassembled WGS sequence"/>
</dbReference>
<comment type="caution">
    <text evidence="5">The sequence shown here is derived from an EMBL/GenBank/DDBJ whole genome shotgun (WGS) entry which is preliminary data.</text>
</comment>
<keyword evidence="6" id="KW-1185">Reference proteome</keyword>
<dbReference type="PANTHER" id="PTHR43080">
    <property type="entry name" value="CBS DOMAIN-CONTAINING PROTEIN CBSX3, MITOCHONDRIAL"/>
    <property type="match status" value="1"/>
</dbReference>
<dbReference type="InterPro" id="IPR051257">
    <property type="entry name" value="Diverse_CBS-Domain"/>
</dbReference>
<protein>
    <submittedName>
        <fullName evidence="5">DUF294 nucleotidyltransferase-like domain-containing protein</fullName>
    </submittedName>
</protein>
<dbReference type="PROSITE" id="PS51371">
    <property type="entry name" value="CBS"/>
    <property type="match status" value="2"/>
</dbReference>
<evidence type="ECO:0000313" key="6">
    <source>
        <dbReference type="Proteomes" id="UP001209535"/>
    </source>
</evidence>
<dbReference type="RefSeq" id="WP_263339090.1">
    <property type="nucleotide sequence ID" value="NZ_JAOVQO010000018.1"/>
</dbReference>
<dbReference type="EMBL" id="JAOVQO010000018">
    <property type="protein sequence ID" value="MCU9849840.1"/>
    <property type="molecule type" value="Genomic_DNA"/>
</dbReference>
<gene>
    <name evidence="5" type="ORF">OEZ60_17720</name>
</gene>
<dbReference type="SUPFAM" id="SSF54631">
    <property type="entry name" value="CBS-domain pair"/>
    <property type="match status" value="1"/>
</dbReference>
<dbReference type="Gene3D" id="3.10.580.10">
    <property type="entry name" value="CBS-domain"/>
    <property type="match status" value="1"/>
</dbReference>
<dbReference type="InterPro" id="IPR000595">
    <property type="entry name" value="cNMP-bd_dom"/>
</dbReference>
<reference evidence="5 6" key="1">
    <citation type="submission" date="2022-10" db="EMBL/GenBank/DDBJ databases">
        <title>Defluviimonas sp. nov., isolated from ocean surface sediments.</title>
        <authorList>
            <person name="He W."/>
            <person name="Wang L."/>
            <person name="Zhang D.-F."/>
        </authorList>
    </citation>
    <scope>NUCLEOTIDE SEQUENCE [LARGE SCALE GENOMIC DNA]</scope>
    <source>
        <strain evidence="5 6">WL0024</strain>
    </source>
</reference>
<dbReference type="SMART" id="SM00100">
    <property type="entry name" value="cNMP"/>
    <property type="match status" value="1"/>
</dbReference>
<dbReference type="Gene3D" id="2.60.120.10">
    <property type="entry name" value="Jelly Rolls"/>
    <property type="match status" value="1"/>
</dbReference>
<dbReference type="InterPro" id="IPR018821">
    <property type="entry name" value="DUF294_put_nucleoTrafse_sb-bd"/>
</dbReference>
<dbReference type="InterPro" id="IPR018490">
    <property type="entry name" value="cNMP-bd_dom_sf"/>
</dbReference>
<dbReference type="PANTHER" id="PTHR43080:SF2">
    <property type="entry name" value="CBS DOMAIN-CONTAINING PROTEIN"/>
    <property type="match status" value="1"/>
</dbReference>
<evidence type="ECO:0000259" key="4">
    <source>
        <dbReference type="PROSITE" id="PS51371"/>
    </source>
</evidence>
<organism evidence="5 6">
    <name type="scientific">Albidovulum salinarum</name>
    <dbReference type="NCBI Taxonomy" id="2984153"/>
    <lineage>
        <taxon>Bacteria</taxon>
        <taxon>Pseudomonadati</taxon>
        <taxon>Pseudomonadota</taxon>
        <taxon>Alphaproteobacteria</taxon>
        <taxon>Rhodobacterales</taxon>
        <taxon>Paracoccaceae</taxon>
        <taxon>Albidovulum</taxon>
    </lineage>
</organism>
<dbReference type="CDD" id="cd00038">
    <property type="entry name" value="CAP_ED"/>
    <property type="match status" value="1"/>
</dbReference>
<dbReference type="CDD" id="cd04587">
    <property type="entry name" value="CBS_pair_CAP-ED_NT_Pol-beta-like_DUF294_assoc"/>
    <property type="match status" value="1"/>
</dbReference>
<dbReference type="Pfam" id="PF03445">
    <property type="entry name" value="DUF294"/>
    <property type="match status" value="1"/>
</dbReference>
<dbReference type="Pfam" id="PF00027">
    <property type="entry name" value="cNMP_binding"/>
    <property type="match status" value="1"/>
</dbReference>
<name>A0ABT2X7B5_9RHOB</name>
<feature type="domain" description="CBS" evidence="4">
    <location>
        <begin position="148"/>
        <end position="205"/>
    </location>
</feature>
<dbReference type="SMART" id="SM00116">
    <property type="entry name" value="CBS"/>
    <property type="match status" value="2"/>
</dbReference>
<evidence type="ECO:0000259" key="3">
    <source>
        <dbReference type="PROSITE" id="PS50042"/>
    </source>
</evidence>
<dbReference type="Pfam" id="PF10335">
    <property type="entry name" value="DUF294_C"/>
    <property type="match status" value="1"/>
</dbReference>
<dbReference type="InterPro" id="IPR000644">
    <property type="entry name" value="CBS_dom"/>
</dbReference>
<feature type="domain" description="Cyclic nucleotide-binding" evidence="3">
    <location>
        <begin position="17"/>
        <end position="116"/>
    </location>
</feature>
<dbReference type="InterPro" id="IPR014710">
    <property type="entry name" value="RmlC-like_jellyroll"/>
</dbReference>
<dbReference type="Pfam" id="PF00571">
    <property type="entry name" value="CBS"/>
    <property type="match status" value="2"/>
</dbReference>
<evidence type="ECO:0000256" key="1">
    <source>
        <dbReference type="ARBA" id="ARBA00023122"/>
    </source>
</evidence>
<dbReference type="InterPro" id="IPR046342">
    <property type="entry name" value="CBS_dom_sf"/>
</dbReference>
<keyword evidence="1 2" id="KW-0129">CBS domain</keyword>
<accession>A0ABT2X7B5</accession>
<dbReference type="SUPFAM" id="SSF51206">
    <property type="entry name" value="cAMP-binding domain-like"/>
    <property type="match status" value="1"/>
</dbReference>
<sequence>MSEDVRTIQAFLETVHPYDSLPQDELARVAGSFGRRQLGAGAEIYGHGAKLPGLFLIESGGVEILDSNGALVSLLGPRNSFGERGLMRDGRAATTARTTGAATLLVLPVAEFRRLVSSVESFAKFFSRGRGAEPRGSDLATRRVGELMARDPVACAPETPAAEAARMMREANVSSLGVTDPDGVLLGIVTTRDLSHRLLGEGRDPATPVAEIMTVDPASLSPEALGTDILHLMLERRIGHVPVTEAGRLRGMITQTDLTRHQAVSSAVLIRDIALAESASEMAETTARIPGLLRQLVGGHNAHEVTTRLITDIADGVTRRLLALAEKELGPPPVPYLWLACGSQGRQEQTGVSDQDNCLMLDDAVTASDMPYFEKLAKVVSDGLDTCGYVYCPGDMMATNPRWRQPVRVWRDYFRGWIQTPSPEAQMLASVMFDLRPIGGAAHLFGGLQQETLDAAAKNSIFVAHMISNSLKHTPPLGLIRGFATIRSGEHRNQIDMKHSGVVPVTDLARVYALQGRLPPVNTRARLVAAVEAGVVSASGGRDLIEAYDLIAETRLEHQAARVKAGEKPDNYLAPASLSDFERSHLRDAFVVVRTMQSALGHGKGALN</sequence>
<feature type="domain" description="CBS" evidence="4">
    <location>
        <begin position="213"/>
        <end position="268"/>
    </location>
</feature>
<dbReference type="PROSITE" id="PS50042">
    <property type="entry name" value="CNMP_BINDING_3"/>
    <property type="match status" value="1"/>
</dbReference>